<organism evidence="2 3">
    <name type="scientific">Pseudomonas segetis</name>
    <dbReference type="NCBI Taxonomy" id="298908"/>
    <lineage>
        <taxon>Bacteria</taxon>
        <taxon>Pseudomonadati</taxon>
        <taxon>Pseudomonadota</taxon>
        <taxon>Gammaproteobacteria</taxon>
        <taxon>Pseudomonadales</taxon>
        <taxon>Pseudomonadaceae</taxon>
        <taxon>Pseudomonas</taxon>
    </lineage>
</organism>
<dbReference type="PROSITE" id="PS51662">
    <property type="entry name" value="BP_PHYTASE"/>
    <property type="match status" value="2"/>
</dbReference>
<dbReference type="GO" id="GO:0016158">
    <property type="term" value="F:inositol hexakisphosphate 3-phosphatase activity"/>
    <property type="evidence" value="ECO:0007669"/>
    <property type="project" value="InterPro"/>
</dbReference>
<dbReference type="EMBL" id="FZOG01000009">
    <property type="protein sequence ID" value="SNT05936.1"/>
    <property type="molecule type" value="Genomic_DNA"/>
</dbReference>
<dbReference type="InterPro" id="IPR011042">
    <property type="entry name" value="6-blade_b-propeller_TolB-like"/>
</dbReference>
<protein>
    <submittedName>
        <fullName evidence="2">3-phytase</fullName>
    </submittedName>
</protein>
<feature type="domain" description="BPP" evidence="1">
    <location>
        <begin position="25"/>
        <end position="311"/>
    </location>
</feature>
<dbReference type="AlphaFoldDB" id="A0A239JIT2"/>
<evidence type="ECO:0000313" key="2">
    <source>
        <dbReference type="EMBL" id="SNT05936.1"/>
    </source>
</evidence>
<sequence>MNALFTRSLLVAALSLTGCDQMPSQVLAADASVVLSPWNELPQIEAETLRFVPAETTAGADLFIAASESRGLLVLDGKGAELARLPGNYSALDSRKAGDSLIVASINNSTQQATLVGLDLPARKWGHTLALPARDFAVAGLCLYRDEANNLFLFLVGEEGRGEQWLVGTANRLSASARQVRRLPLPPQAEYCHADDSADRLFVNEENLGLWAYPAHPEADASRVPVDMRAPYGRLKTSAGAMASVPGGLLVLDPSARALHLYQQQGEHWRSVGPVQLPGVKEPEHIAVQSTAAGLQVLLQDDASGHFYQGLLNWQPSPVSTAPVLPNVAAIAQTEPVGRQGDAADDPAIWVHPTQPSLSRVLGTNKKQGLLSYDLNGKLLQDLPVGRLNNVDLRADFSLAGRTIDLAVASNRDNNSISLFAIDRSNGTISTAGEIPTPLKEIYGICLFQPQPGELYAFANDKDGSFLQYRLSDANGKLAGKLVRRFAVASQPEGCVADDQQQRLFIGEEDVGVWAVDARADGSTELSSVLAVGDVLKADVEGLGLYQAAKHSYLLVSSQGNDSYVVLDAMPPYAIRGALRVGLNGALGIDGASETDGLEVTSANLGGPWGKGMLVVQDGRKRMPETTQNFKFVAWSQVAEALHLQ</sequence>
<dbReference type="RefSeq" id="WP_089361273.1">
    <property type="nucleotide sequence ID" value="NZ_FZOG01000009.1"/>
</dbReference>
<evidence type="ECO:0000259" key="1">
    <source>
        <dbReference type="PROSITE" id="PS51662"/>
    </source>
</evidence>
<dbReference type="PROSITE" id="PS51257">
    <property type="entry name" value="PROKAR_LIPOPROTEIN"/>
    <property type="match status" value="1"/>
</dbReference>
<keyword evidence="3" id="KW-1185">Reference proteome</keyword>
<proteinExistence type="predicted"/>
<gene>
    <name evidence="2" type="ORF">SAMN05216255_4367</name>
</gene>
<feature type="domain" description="BPP" evidence="1">
    <location>
        <begin position="318"/>
        <end position="642"/>
    </location>
</feature>
<reference evidence="3" key="1">
    <citation type="submission" date="2017-06" db="EMBL/GenBank/DDBJ databases">
        <authorList>
            <person name="Varghese N."/>
            <person name="Submissions S."/>
        </authorList>
    </citation>
    <scope>NUCLEOTIDE SEQUENCE [LARGE SCALE GENOMIC DNA]</scope>
    <source>
        <strain evidence="3">CIP 108523</strain>
    </source>
</reference>
<dbReference type="SUPFAM" id="SSF50956">
    <property type="entry name" value="Thermostable phytase (3-phytase)"/>
    <property type="match status" value="2"/>
</dbReference>
<name>A0A239JIT2_9PSED</name>
<dbReference type="Proteomes" id="UP000242915">
    <property type="component" value="Unassembled WGS sequence"/>
</dbReference>
<accession>A0A239JIT2</accession>
<evidence type="ECO:0000313" key="3">
    <source>
        <dbReference type="Proteomes" id="UP000242915"/>
    </source>
</evidence>
<dbReference type="Pfam" id="PF02333">
    <property type="entry name" value="Phytase"/>
    <property type="match status" value="2"/>
</dbReference>
<dbReference type="Gene3D" id="2.120.10.30">
    <property type="entry name" value="TolB, C-terminal domain"/>
    <property type="match status" value="2"/>
</dbReference>
<dbReference type="InterPro" id="IPR003431">
    <property type="entry name" value="B-propeller_Phytase"/>
</dbReference>